<evidence type="ECO:0000313" key="4">
    <source>
        <dbReference type="Proteomes" id="UP000290365"/>
    </source>
</evidence>
<sequence>MKRSDFILSGGFDERFRGWGSEDTLMGAKAFALGNYIVPVYSAAGFHISHNDRSIHKTQEKEQNHRLYLDVLQMPFSAADQGWTRQVCEQVQPSFFIPSHSRRPLSLHFLIRNIFFPLKKRYLIHFKRADISMHW</sequence>
<keyword evidence="1" id="KW-0808">Transferase</keyword>
<dbReference type="Pfam" id="PF02709">
    <property type="entry name" value="Glyco_transf_7C"/>
    <property type="match status" value="1"/>
</dbReference>
<gene>
    <name evidence="3" type="ORF">EPA93_14835</name>
</gene>
<accession>A0A4P6JPJ8</accession>
<dbReference type="AlphaFoldDB" id="A0A4P6JPJ8"/>
<dbReference type="InterPro" id="IPR027791">
    <property type="entry name" value="Galactosyl_T_C"/>
</dbReference>
<evidence type="ECO:0000313" key="3">
    <source>
        <dbReference type="EMBL" id="QBD77205.1"/>
    </source>
</evidence>
<dbReference type="KEGG" id="kbs:EPA93_14835"/>
<dbReference type="EMBL" id="CP035758">
    <property type="protein sequence ID" value="QBD77205.1"/>
    <property type="molecule type" value="Genomic_DNA"/>
</dbReference>
<feature type="domain" description="Galactosyltransferase C-terminal" evidence="2">
    <location>
        <begin position="1"/>
        <end position="34"/>
    </location>
</feature>
<reference evidence="3 4" key="1">
    <citation type="submission" date="2019-01" db="EMBL/GenBank/DDBJ databases">
        <title>Ktedonosporobacter rubrisoli SCAWS-G2.</title>
        <authorList>
            <person name="Huang Y."/>
            <person name="Yan B."/>
        </authorList>
    </citation>
    <scope>NUCLEOTIDE SEQUENCE [LARGE SCALE GENOMIC DNA]</scope>
    <source>
        <strain evidence="3 4">SCAWS-G2</strain>
    </source>
</reference>
<protein>
    <recommendedName>
        <fullName evidence="2">Galactosyltransferase C-terminal domain-containing protein</fullName>
    </recommendedName>
</protein>
<dbReference type="SUPFAM" id="SSF53448">
    <property type="entry name" value="Nucleotide-diphospho-sugar transferases"/>
    <property type="match status" value="1"/>
</dbReference>
<organism evidence="3 4">
    <name type="scientific">Ktedonosporobacter rubrisoli</name>
    <dbReference type="NCBI Taxonomy" id="2509675"/>
    <lineage>
        <taxon>Bacteria</taxon>
        <taxon>Bacillati</taxon>
        <taxon>Chloroflexota</taxon>
        <taxon>Ktedonobacteria</taxon>
        <taxon>Ktedonobacterales</taxon>
        <taxon>Ktedonosporobacteraceae</taxon>
        <taxon>Ktedonosporobacter</taxon>
    </lineage>
</organism>
<dbReference type="OrthoDB" id="9815923at2"/>
<dbReference type="GO" id="GO:0016740">
    <property type="term" value="F:transferase activity"/>
    <property type="evidence" value="ECO:0007669"/>
    <property type="project" value="UniProtKB-KW"/>
</dbReference>
<dbReference type="Proteomes" id="UP000290365">
    <property type="component" value="Chromosome"/>
</dbReference>
<dbReference type="Gene3D" id="3.90.550.10">
    <property type="entry name" value="Spore Coat Polysaccharide Biosynthesis Protein SpsA, Chain A"/>
    <property type="match status" value="1"/>
</dbReference>
<proteinExistence type="predicted"/>
<name>A0A4P6JPJ8_KTERU</name>
<keyword evidence="4" id="KW-1185">Reference proteome</keyword>
<dbReference type="InterPro" id="IPR029044">
    <property type="entry name" value="Nucleotide-diphossugar_trans"/>
</dbReference>
<evidence type="ECO:0000256" key="1">
    <source>
        <dbReference type="ARBA" id="ARBA00022679"/>
    </source>
</evidence>
<evidence type="ECO:0000259" key="2">
    <source>
        <dbReference type="Pfam" id="PF02709"/>
    </source>
</evidence>